<evidence type="ECO:0000313" key="2">
    <source>
        <dbReference type="EMBL" id="KAA9108415.1"/>
    </source>
</evidence>
<dbReference type="Proteomes" id="UP000325827">
    <property type="component" value="Unassembled WGS sequence"/>
</dbReference>
<proteinExistence type="predicted"/>
<dbReference type="RefSeq" id="WP_150449447.1">
    <property type="nucleotide sequence ID" value="NZ_VYSA01000002.1"/>
</dbReference>
<keyword evidence="1" id="KW-0472">Membrane</keyword>
<dbReference type="OrthoDB" id="5057864at2"/>
<dbReference type="AlphaFoldDB" id="A0A5J5J1Q5"/>
<protein>
    <recommendedName>
        <fullName evidence="4">SbsA Ig-like domain-containing protein</fullName>
    </recommendedName>
</protein>
<keyword evidence="3" id="KW-1185">Reference proteome</keyword>
<gene>
    <name evidence="2" type="ORF">F6B43_13640</name>
</gene>
<name>A0A5J5J1Q5_9MICO</name>
<reference evidence="3" key="1">
    <citation type="submission" date="2019-09" db="EMBL/GenBank/DDBJ databases">
        <title>Mumia zhuanghuii sp. nov. isolated from the intestinal contents of plateau pika (Ochotona curzoniae) in the Qinghai-Tibet plateau of China.</title>
        <authorList>
            <person name="Tian Z."/>
        </authorList>
    </citation>
    <scope>NUCLEOTIDE SEQUENCE [LARGE SCALE GENOMIC DNA]</scope>
    <source>
        <strain evidence="3">JCM 30598</strain>
    </source>
</reference>
<keyword evidence="1" id="KW-1133">Transmembrane helix</keyword>
<evidence type="ECO:0008006" key="4">
    <source>
        <dbReference type="Google" id="ProtNLM"/>
    </source>
</evidence>
<dbReference type="EMBL" id="VYSA01000002">
    <property type="protein sequence ID" value="KAA9108415.1"/>
    <property type="molecule type" value="Genomic_DNA"/>
</dbReference>
<feature type="transmembrane region" description="Helical" evidence="1">
    <location>
        <begin position="21"/>
        <end position="47"/>
    </location>
</feature>
<evidence type="ECO:0000313" key="3">
    <source>
        <dbReference type="Proteomes" id="UP000325827"/>
    </source>
</evidence>
<keyword evidence="1" id="KW-0812">Transmembrane</keyword>
<sequence>MSTDGTPLTTRRGRTRRRRGRAFAIGFALVVGVLSVVSLAGAAGIMAQGPRVTDVQIDPVAAVQASGSRLILTTTQSLTPVDASQVTVTPATPFTVDTSGRSVGVRFVLPLHDATDYTVTIAGLKGVGGGPTGSVTQSFSTPPVDIYVLRRAAQADTIFRTDLAGQTAVPVFSNPHIEDFRATASHLVVSVRTGDGTAAGGAAALIVTDLNGGAQRELPLPGTGFVTNLQSADRGELIGYTYSDASLNATSGLESALFTASLKDSAADNAPTPVAVAGGDVRVSEWRFVPDTSSILLLAFDGRLLLTDSTGADPVSLGNAMSIDGIARGSSQAVVLRPNGRFVVDLTNGAETALVDPSADLGRVAAVTPLPGSDAGTVRIINKIQGGVTVLGTTVAVVGADGTTTPVFSSPPEDALLQTCVSPSGRYVAILVAPAVVDNRFDAYQLPLPGRLDTHIVDLSTGAETVNVTGFDASWCQIPPK</sequence>
<accession>A0A5J5J1Q5</accession>
<comment type="caution">
    <text evidence="2">The sequence shown here is derived from an EMBL/GenBank/DDBJ whole genome shotgun (WGS) entry which is preliminary data.</text>
</comment>
<dbReference type="SUPFAM" id="SSF82171">
    <property type="entry name" value="DPP6 N-terminal domain-like"/>
    <property type="match status" value="1"/>
</dbReference>
<organism evidence="2 3">
    <name type="scientific">Microbacterium rhizomatis</name>
    <dbReference type="NCBI Taxonomy" id="1631477"/>
    <lineage>
        <taxon>Bacteria</taxon>
        <taxon>Bacillati</taxon>
        <taxon>Actinomycetota</taxon>
        <taxon>Actinomycetes</taxon>
        <taxon>Micrococcales</taxon>
        <taxon>Microbacteriaceae</taxon>
        <taxon>Microbacterium</taxon>
    </lineage>
</organism>
<evidence type="ECO:0000256" key="1">
    <source>
        <dbReference type="SAM" id="Phobius"/>
    </source>
</evidence>